<feature type="domain" description="Fido" evidence="1">
    <location>
        <begin position="6"/>
        <end position="123"/>
    </location>
</feature>
<dbReference type="InterPro" id="IPR006440">
    <property type="entry name" value="Doc"/>
</dbReference>
<keyword evidence="3" id="KW-1185">Reference proteome</keyword>
<dbReference type="InterPro" id="IPR053737">
    <property type="entry name" value="Type_II_TA_Toxin"/>
</dbReference>
<evidence type="ECO:0000313" key="2">
    <source>
        <dbReference type="EMBL" id="MBK3427404.1"/>
    </source>
</evidence>
<protein>
    <submittedName>
        <fullName evidence="2">Type II toxin-antitoxin system death-on-curing family toxin</fullName>
    </submittedName>
</protein>
<dbReference type="Pfam" id="PF02661">
    <property type="entry name" value="Fic"/>
    <property type="match status" value="1"/>
</dbReference>
<gene>
    <name evidence="2" type="ORF">JDP02_02610</name>
</gene>
<dbReference type="GO" id="GO:0016301">
    <property type="term" value="F:kinase activity"/>
    <property type="evidence" value="ECO:0007669"/>
    <property type="project" value="InterPro"/>
</dbReference>
<dbReference type="InterPro" id="IPR036597">
    <property type="entry name" value="Fido-like_dom_sf"/>
</dbReference>
<dbReference type="AlphaFoldDB" id="A0A8I1LC82"/>
<evidence type="ECO:0000313" key="3">
    <source>
        <dbReference type="Proteomes" id="UP000603369"/>
    </source>
</evidence>
<name>A0A8I1LC82_9CORY</name>
<comment type="caution">
    <text evidence="2">The sequence shown here is derived from an EMBL/GenBank/DDBJ whole genome shotgun (WGS) entry which is preliminary data.</text>
</comment>
<dbReference type="InterPro" id="IPR003812">
    <property type="entry name" value="Fido"/>
</dbReference>
<proteinExistence type="predicted"/>
<sequence length="126" mass="14013">MNEYCLPVEDVVRLNRQLIGRDGNLLDRSKLESALATPLQTFGGEYLHPSALDRAAALLHYLAKAHAFVDGNKRIAWVCASTYLEIEGFGLGPIPDEEIVELVETVAAARDKKEGFIAEWFAERLI</sequence>
<dbReference type="Gene3D" id="1.20.120.1870">
    <property type="entry name" value="Fic/DOC protein, Fido domain"/>
    <property type="match status" value="1"/>
</dbReference>
<dbReference type="SUPFAM" id="SSF140931">
    <property type="entry name" value="Fic-like"/>
    <property type="match status" value="1"/>
</dbReference>
<accession>A0A8I1LC82</accession>
<dbReference type="EMBL" id="JAEHFL010000003">
    <property type="protein sequence ID" value="MBK3427404.1"/>
    <property type="molecule type" value="Genomic_DNA"/>
</dbReference>
<dbReference type="PROSITE" id="PS51459">
    <property type="entry name" value="FIDO"/>
    <property type="match status" value="1"/>
</dbReference>
<organism evidence="2 3">
    <name type="scientific">Corynebacterium tuberculostearicum</name>
    <dbReference type="NCBI Taxonomy" id="38304"/>
    <lineage>
        <taxon>Bacteria</taxon>
        <taxon>Bacillati</taxon>
        <taxon>Actinomycetota</taxon>
        <taxon>Actinomycetes</taxon>
        <taxon>Mycobacteriales</taxon>
        <taxon>Corynebacteriaceae</taxon>
        <taxon>Corynebacterium</taxon>
    </lineage>
</organism>
<dbReference type="PANTHER" id="PTHR39426">
    <property type="entry name" value="HOMOLOGY TO DEATH-ON-CURING PROTEIN OF PHAGE P1"/>
    <property type="match status" value="1"/>
</dbReference>
<dbReference type="Proteomes" id="UP000603369">
    <property type="component" value="Unassembled WGS sequence"/>
</dbReference>
<reference evidence="2 3" key="1">
    <citation type="submission" date="2020-12" db="EMBL/GenBank/DDBJ databases">
        <title>Draft genome sequence of the commensal strain Corynebacterium tuberculostearicum MFP09/CIP 102622 isolated from human skin.</title>
        <authorList>
            <person name="Boukerb A.M."/>
            <person name="Janvier X."/>
            <person name="Feuilloley M.G.J."/>
            <person name="Groboillot A."/>
        </authorList>
    </citation>
    <scope>NUCLEOTIDE SEQUENCE [LARGE SCALE GENOMIC DNA]</scope>
    <source>
        <strain evidence="2 3">CIP 102622</strain>
    </source>
</reference>
<evidence type="ECO:0000259" key="1">
    <source>
        <dbReference type="PROSITE" id="PS51459"/>
    </source>
</evidence>
<dbReference type="RefSeq" id="WP_005324347.1">
    <property type="nucleotide sequence ID" value="NZ_CP175770.1"/>
</dbReference>
<dbReference type="PANTHER" id="PTHR39426:SF1">
    <property type="entry name" value="HOMOLOGY TO DEATH-ON-CURING PROTEIN OF PHAGE P1"/>
    <property type="match status" value="1"/>
</dbReference>
<dbReference type="NCBIfam" id="TIGR01550">
    <property type="entry name" value="DOC_P1"/>
    <property type="match status" value="1"/>
</dbReference>